<protein>
    <submittedName>
        <fullName evidence="5">Protein bimA</fullName>
    </submittedName>
</protein>
<dbReference type="SUPFAM" id="SSF48452">
    <property type="entry name" value="TPR-like"/>
    <property type="match status" value="2"/>
</dbReference>
<evidence type="ECO:0000313" key="5">
    <source>
        <dbReference type="EMBL" id="KOS18743.1"/>
    </source>
</evidence>
<dbReference type="SMART" id="SM00028">
    <property type="entry name" value="TPR"/>
    <property type="match status" value="7"/>
</dbReference>
<dbReference type="GO" id="GO:0051301">
    <property type="term" value="P:cell division"/>
    <property type="evidence" value="ECO:0007669"/>
    <property type="project" value="TreeGrafter"/>
</dbReference>
<feature type="repeat" description="TPR" evidence="3">
    <location>
        <begin position="542"/>
        <end position="575"/>
    </location>
</feature>
<feature type="region of interest" description="Disordered" evidence="4">
    <location>
        <begin position="174"/>
        <end position="227"/>
    </location>
</feature>
<dbReference type="GO" id="GO:0031145">
    <property type="term" value="P:anaphase-promoting complex-dependent catabolic process"/>
    <property type="evidence" value="ECO:0007669"/>
    <property type="project" value="TreeGrafter"/>
</dbReference>
<dbReference type="Proteomes" id="UP000053831">
    <property type="component" value="Unassembled WGS sequence"/>
</dbReference>
<accession>A0A0M9VTF2</accession>
<dbReference type="GO" id="GO:0007091">
    <property type="term" value="P:metaphase/anaphase transition of mitotic cell cycle"/>
    <property type="evidence" value="ECO:0007669"/>
    <property type="project" value="TreeGrafter"/>
</dbReference>
<dbReference type="PANTHER" id="PTHR12558:SF13">
    <property type="entry name" value="CELL DIVISION CYCLE PROTEIN 27 HOMOLOG"/>
    <property type="match status" value="1"/>
</dbReference>
<dbReference type="GO" id="GO:0005680">
    <property type="term" value="C:anaphase-promoting complex"/>
    <property type="evidence" value="ECO:0007669"/>
    <property type="project" value="UniProtKB-ARBA"/>
</dbReference>
<dbReference type="AlphaFoldDB" id="A0A0M9VTF2"/>
<evidence type="ECO:0000256" key="2">
    <source>
        <dbReference type="ARBA" id="ARBA00038210"/>
    </source>
</evidence>
<sequence length="729" mass="77615">MDAMLRIVHAQLDADLNENAAFLAERMQASDPREAAWTHLRALACLRLGRHALAGEVSREMGLAGAHLGCAADERSWRDRFVPDGAAVRRLLGKLHLANGDVKTAAGFLCAALEADPFMWDAFTDLCDSGVRVRVEKVFRLRSGSGAGSRGAAGAGTGAGAGAKKLARPLAQQPGGLGVVKVRRPAADPGRAREPSKLPVQTARRASSKSPPVADENAAAGAAENAANNWRAGGADAMPARRVRSGLAEIRADAAGAGPGASAGGGGGVGAGAGVIRDEHAGRDGELGAALGSSLPLLPQRRSARLLSQGAPGLAGREASRLVAEVTSAAAAAAAAAPQKRLAQVRVPSRQLDPPRAPLSHATTTTTTAAHAKIVIHAVVETEATRADGAAPSPSTDERLQPVMDLLQRLGAGYYHLSRFEPRPCLDALSSLPVAQQATPWVLSKTGRAQYELMSYREARETFQALRRASPAWLEDVEVYSTVLWHLKEDVALAYLAHELSDAHPLAPQAWCAVGNLMSLQRCRGEAVRCFRRACRLSPRLPHSFSLLGYEYMEMEELADARAAFREALGVDARHYSAWVGLGRVQERLGQADKALEYYLGAEKINAQNAVLLTYIARVFDRTGRRDAALSRIRRGIRLDPPGAVVGLLRMQAAGIFLRCGQAAEALRELRLVEEMAADEPRVHFLMGKAYAMLGLEGRGAALRCFTTALSLAPWSDEIRLAMTELGDE</sequence>
<reference evidence="5 6" key="1">
    <citation type="submission" date="2015-07" db="EMBL/GenBank/DDBJ databases">
        <title>The genome of the fungus Escovopsis weberi, a specialized disease agent of ant agriculture.</title>
        <authorList>
            <person name="de Man T.J."/>
            <person name="Stajich J.E."/>
            <person name="Kubicek C.P."/>
            <person name="Chenthamara K."/>
            <person name="Atanasova L."/>
            <person name="Druzhinina I.S."/>
            <person name="Birnbaum S."/>
            <person name="Barribeau S.M."/>
            <person name="Teiling C."/>
            <person name="Suen G."/>
            <person name="Currie C."/>
            <person name="Gerardo N.M."/>
        </authorList>
    </citation>
    <scope>NUCLEOTIDE SEQUENCE [LARGE SCALE GENOMIC DNA]</scope>
</reference>
<comment type="similarity">
    <text evidence="2">Belongs to the APC3/CDC27 family.</text>
</comment>
<evidence type="ECO:0000256" key="3">
    <source>
        <dbReference type="PROSITE-ProRule" id="PRU00339"/>
    </source>
</evidence>
<proteinExistence type="inferred from homology"/>
<dbReference type="PROSITE" id="PS50005">
    <property type="entry name" value="TPR"/>
    <property type="match status" value="2"/>
</dbReference>
<dbReference type="InterPro" id="IPR011990">
    <property type="entry name" value="TPR-like_helical_dom_sf"/>
</dbReference>
<dbReference type="InterPro" id="IPR019734">
    <property type="entry name" value="TPR_rpt"/>
</dbReference>
<dbReference type="EMBL" id="LGSR01000020">
    <property type="protein sequence ID" value="KOS18743.1"/>
    <property type="molecule type" value="Genomic_DNA"/>
</dbReference>
<keyword evidence="6" id="KW-1185">Reference proteome</keyword>
<feature type="compositionally biased region" description="Low complexity" evidence="4">
    <location>
        <begin position="214"/>
        <end position="227"/>
    </location>
</feature>
<dbReference type="STRING" id="150374.A0A0M9VTF2"/>
<dbReference type="Pfam" id="PF13432">
    <property type="entry name" value="TPR_16"/>
    <property type="match status" value="2"/>
</dbReference>
<evidence type="ECO:0000256" key="1">
    <source>
        <dbReference type="ARBA" id="ARBA00022803"/>
    </source>
</evidence>
<feature type="repeat" description="TPR" evidence="3">
    <location>
        <begin position="576"/>
        <end position="609"/>
    </location>
</feature>
<name>A0A0M9VTF2_ESCWE</name>
<dbReference type="PANTHER" id="PTHR12558">
    <property type="entry name" value="CELL DIVISION CYCLE 16,23,27"/>
    <property type="match status" value="1"/>
</dbReference>
<comment type="caution">
    <text evidence="5">The sequence shown here is derived from an EMBL/GenBank/DDBJ whole genome shotgun (WGS) entry which is preliminary data.</text>
</comment>
<keyword evidence="1 3" id="KW-0802">TPR repeat</keyword>
<dbReference type="OrthoDB" id="329563at2759"/>
<gene>
    <name evidence="5" type="ORF">ESCO_001245</name>
</gene>
<dbReference type="GO" id="GO:0005737">
    <property type="term" value="C:cytoplasm"/>
    <property type="evidence" value="ECO:0007669"/>
    <property type="project" value="TreeGrafter"/>
</dbReference>
<dbReference type="Gene3D" id="1.25.40.10">
    <property type="entry name" value="Tetratricopeptide repeat domain"/>
    <property type="match status" value="5"/>
</dbReference>
<organism evidence="5 6">
    <name type="scientific">Escovopsis weberi</name>
    <dbReference type="NCBI Taxonomy" id="150374"/>
    <lineage>
        <taxon>Eukaryota</taxon>
        <taxon>Fungi</taxon>
        <taxon>Dikarya</taxon>
        <taxon>Ascomycota</taxon>
        <taxon>Pezizomycotina</taxon>
        <taxon>Sordariomycetes</taxon>
        <taxon>Hypocreomycetidae</taxon>
        <taxon>Hypocreales</taxon>
        <taxon>Hypocreaceae</taxon>
        <taxon>Escovopsis</taxon>
    </lineage>
</organism>
<dbReference type="GO" id="GO:0016567">
    <property type="term" value="P:protein ubiquitination"/>
    <property type="evidence" value="ECO:0007669"/>
    <property type="project" value="TreeGrafter"/>
</dbReference>
<evidence type="ECO:0000256" key="4">
    <source>
        <dbReference type="SAM" id="MobiDB-lite"/>
    </source>
</evidence>
<evidence type="ECO:0000313" key="6">
    <source>
        <dbReference type="Proteomes" id="UP000053831"/>
    </source>
</evidence>